<dbReference type="AlphaFoldDB" id="A0A6N2MGL8"/>
<evidence type="ECO:0000313" key="2">
    <source>
        <dbReference type="EMBL" id="VFU51696.1"/>
    </source>
</evidence>
<organism evidence="2">
    <name type="scientific">Salix viminalis</name>
    <name type="common">Common osier</name>
    <name type="synonym">Basket willow</name>
    <dbReference type="NCBI Taxonomy" id="40686"/>
    <lineage>
        <taxon>Eukaryota</taxon>
        <taxon>Viridiplantae</taxon>
        <taxon>Streptophyta</taxon>
        <taxon>Embryophyta</taxon>
        <taxon>Tracheophyta</taxon>
        <taxon>Spermatophyta</taxon>
        <taxon>Magnoliopsida</taxon>
        <taxon>eudicotyledons</taxon>
        <taxon>Gunneridae</taxon>
        <taxon>Pentapetalae</taxon>
        <taxon>rosids</taxon>
        <taxon>fabids</taxon>
        <taxon>Malpighiales</taxon>
        <taxon>Salicaceae</taxon>
        <taxon>Saliceae</taxon>
        <taxon>Salix</taxon>
    </lineage>
</organism>
<protein>
    <submittedName>
        <fullName evidence="2">Uncharacterized protein</fullName>
    </submittedName>
</protein>
<reference evidence="2" key="1">
    <citation type="submission" date="2019-03" db="EMBL/GenBank/DDBJ databases">
        <authorList>
            <person name="Mank J."/>
            <person name="Almeida P."/>
        </authorList>
    </citation>
    <scope>NUCLEOTIDE SEQUENCE</scope>
    <source>
        <strain evidence="2">78183</strain>
    </source>
</reference>
<proteinExistence type="predicted"/>
<dbReference type="PANTHER" id="PTHR37748:SF1">
    <property type="entry name" value="PROTEIN, PUTATIVE-RELATED"/>
    <property type="match status" value="1"/>
</dbReference>
<feature type="compositionally biased region" description="Low complexity" evidence="1">
    <location>
        <begin position="14"/>
        <end position="25"/>
    </location>
</feature>
<feature type="region of interest" description="Disordered" evidence="1">
    <location>
        <begin position="14"/>
        <end position="46"/>
    </location>
</feature>
<dbReference type="EMBL" id="CAADRP010001766">
    <property type="protein sequence ID" value="VFU51696.1"/>
    <property type="molecule type" value="Genomic_DNA"/>
</dbReference>
<dbReference type="EMBL" id="CAADRP010001766">
    <property type="protein sequence ID" value="VFU51705.1"/>
    <property type="molecule type" value="Genomic_DNA"/>
</dbReference>
<evidence type="ECO:0000256" key="1">
    <source>
        <dbReference type="SAM" id="MobiDB-lite"/>
    </source>
</evidence>
<name>A0A6N2MGL8_SALVM</name>
<gene>
    <name evidence="2" type="ORF">SVIM_LOCUS350841</name>
    <name evidence="3" type="ORF">SVIM_LOCUS350901</name>
</gene>
<sequence>MAQFSAIFSCFVPSSSSRVSNENVSAPEVKAPVSEKSKGTSKSSGAPIVASYFPVNSYLSRIPREHPADPLEAGCYASVHQLHTPLGLVADNQFPSINPEDHCTSSRVTDEAHDKAEIPKSKSKSSGAPIVVSYFPMNSYLSRL</sequence>
<feature type="compositionally biased region" description="Basic and acidic residues" evidence="1">
    <location>
        <begin position="102"/>
        <end position="120"/>
    </location>
</feature>
<evidence type="ECO:0000313" key="3">
    <source>
        <dbReference type="EMBL" id="VFU51705.1"/>
    </source>
</evidence>
<accession>A0A6N2MGL8</accession>
<feature type="region of interest" description="Disordered" evidence="1">
    <location>
        <begin position="102"/>
        <end position="128"/>
    </location>
</feature>
<dbReference type="PANTHER" id="PTHR37748">
    <property type="entry name" value="PROTEIN, PUTATIVE-RELATED"/>
    <property type="match status" value="1"/>
</dbReference>